<comment type="similarity">
    <text evidence="2 9">Belongs to the intercrine beta (chemokine CC) family.</text>
</comment>
<dbReference type="GO" id="GO:0008009">
    <property type="term" value="F:chemokine activity"/>
    <property type="evidence" value="ECO:0007669"/>
    <property type="project" value="InterPro"/>
</dbReference>
<comment type="subcellular location">
    <subcellularLocation>
        <location evidence="1 9">Secreted</location>
    </subcellularLocation>
</comment>
<evidence type="ECO:0000313" key="13">
    <source>
        <dbReference type="Proteomes" id="UP000265040"/>
    </source>
</evidence>
<evidence type="ECO:0000313" key="12">
    <source>
        <dbReference type="Ensembl" id="ENSATEP00000010500.1"/>
    </source>
</evidence>
<dbReference type="GeneID" id="113165318"/>
<evidence type="ECO:0000256" key="5">
    <source>
        <dbReference type="ARBA" id="ARBA00022729"/>
    </source>
</evidence>
<keyword evidence="10" id="KW-1133">Transmembrane helix</keyword>
<dbReference type="InterPro" id="IPR039809">
    <property type="entry name" value="Chemokine_b/g/d"/>
</dbReference>
<dbReference type="SUPFAM" id="SSF54117">
    <property type="entry name" value="Interleukin 8-like chemokines"/>
    <property type="match status" value="1"/>
</dbReference>
<proteinExistence type="inferred from homology"/>
<keyword evidence="10" id="KW-0812">Transmembrane</keyword>
<dbReference type="FunFam" id="2.40.50.40:FF:000002">
    <property type="entry name" value="C-C motif chemokine"/>
    <property type="match status" value="1"/>
</dbReference>
<feature type="domain" description="Chemokine interleukin-8-like" evidence="11">
    <location>
        <begin position="68"/>
        <end position="126"/>
    </location>
</feature>
<keyword evidence="3 9" id="KW-0202">Cytokine</keyword>
<dbReference type="CDD" id="cd00272">
    <property type="entry name" value="Chemokine_CC"/>
    <property type="match status" value="1"/>
</dbReference>
<evidence type="ECO:0000256" key="3">
    <source>
        <dbReference type="ARBA" id="ARBA00022514"/>
    </source>
</evidence>
<dbReference type="SMART" id="SM00199">
    <property type="entry name" value="SCY"/>
    <property type="match status" value="1"/>
</dbReference>
<name>A0A3Q1HS30_ANATE</name>
<dbReference type="InterPro" id="IPR036048">
    <property type="entry name" value="Interleukin_8-like_sf"/>
</dbReference>
<accession>A0A3Q1HS30</accession>
<comment type="subunit">
    <text evidence="8">Self-associates. Also heterodimer of MIP-1-alpha(4-69) and MIP-1-beta(3-69). Interacts with CCR1.</text>
</comment>
<evidence type="ECO:0000256" key="4">
    <source>
        <dbReference type="ARBA" id="ARBA00022525"/>
    </source>
</evidence>
<evidence type="ECO:0000256" key="6">
    <source>
        <dbReference type="ARBA" id="ARBA00023157"/>
    </source>
</evidence>
<dbReference type="OrthoDB" id="9447832at2759"/>
<comment type="function">
    <text evidence="7">Monokine with inflammatory and chemokinetic properties. Binds to CCR1, CCR4 and CCR5. One of the major HIV-suppressive factors produced by CD8+ T-cells. Recombinant MIP-1-alpha induces a dose-dependent inhibition of different strains of HIV-1, HIV-2, and simian immunodeficiency virus (SIV).</text>
</comment>
<dbReference type="Ensembl" id="ENSATET00000010683.3">
    <property type="protein sequence ID" value="ENSATEP00000010500.1"/>
    <property type="gene ID" value="ENSATEG00000007404.3"/>
</dbReference>
<dbReference type="OMA" id="IRTSQRC"/>
<protein>
    <recommendedName>
        <fullName evidence="9">C-C motif chemokine</fullName>
    </recommendedName>
</protein>
<dbReference type="RefSeq" id="XP_026220507.1">
    <property type="nucleotide sequence ID" value="XM_026364722.1"/>
</dbReference>
<dbReference type="InterPro" id="IPR001811">
    <property type="entry name" value="Chemokine_IL8-like_dom"/>
</dbReference>
<dbReference type="GO" id="GO:0006955">
    <property type="term" value="P:immune response"/>
    <property type="evidence" value="ECO:0007669"/>
    <property type="project" value="InterPro"/>
</dbReference>
<dbReference type="InParanoid" id="A0A3Q1HS30"/>
<dbReference type="FunCoup" id="A0A3Q1HS30">
    <property type="interactions" value="1055"/>
</dbReference>
<feature type="transmembrane region" description="Helical" evidence="10">
    <location>
        <begin position="41"/>
        <end position="60"/>
    </location>
</feature>
<evidence type="ECO:0000256" key="8">
    <source>
        <dbReference type="ARBA" id="ARBA00046726"/>
    </source>
</evidence>
<dbReference type="GO" id="GO:0005615">
    <property type="term" value="C:extracellular space"/>
    <property type="evidence" value="ECO:0007669"/>
    <property type="project" value="UniProtKB-KW"/>
</dbReference>
<evidence type="ECO:0000259" key="11">
    <source>
        <dbReference type="SMART" id="SM00199"/>
    </source>
</evidence>
<dbReference type="AlphaFoldDB" id="A0A3Q1HS30"/>
<dbReference type="Pfam" id="PF00048">
    <property type="entry name" value="IL8"/>
    <property type="match status" value="1"/>
</dbReference>
<dbReference type="InterPro" id="IPR000827">
    <property type="entry name" value="Chemokine_CC_CS"/>
</dbReference>
<sequence length="138" mass="15344">MWNPTELRYTQLRGQADTEAQLRFAPYSSTAKATHALFRMAAPRLALSVFVLMLAAITLSEGLRGAGPKKCCFRFNDNPIPKERVVSYVKTSQRCSNPAILLSTVAGRQLCVKPSAAWVKDLISYMDNKYLKGETSNL</sequence>
<keyword evidence="10" id="KW-0472">Membrane</keyword>
<keyword evidence="4 9" id="KW-0964">Secreted</keyword>
<keyword evidence="9" id="KW-0145">Chemotaxis</keyword>
<reference evidence="12" key="2">
    <citation type="submission" date="2025-08" db="UniProtKB">
        <authorList>
            <consortium name="Ensembl"/>
        </authorList>
    </citation>
    <scope>IDENTIFICATION</scope>
</reference>
<evidence type="ECO:0000256" key="10">
    <source>
        <dbReference type="SAM" id="Phobius"/>
    </source>
</evidence>
<evidence type="ECO:0000256" key="1">
    <source>
        <dbReference type="ARBA" id="ARBA00004613"/>
    </source>
</evidence>
<evidence type="ECO:0000256" key="7">
    <source>
        <dbReference type="ARBA" id="ARBA00044740"/>
    </source>
</evidence>
<dbReference type="PANTHER" id="PTHR12015">
    <property type="entry name" value="SMALL INDUCIBLE CYTOKINE A"/>
    <property type="match status" value="1"/>
</dbReference>
<dbReference type="PROSITE" id="PS00472">
    <property type="entry name" value="SMALL_CYTOKINES_CC"/>
    <property type="match status" value="1"/>
</dbReference>
<reference evidence="12" key="1">
    <citation type="submission" date="2021-04" db="EMBL/GenBank/DDBJ databases">
        <authorList>
            <consortium name="Wellcome Sanger Institute Data Sharing"/>
        </authorList>
    </citation>
    <scope>NUCLEOTIDE SEQUENCE [LARGE SCALE GENOMIC DNA]</scope>
</reference>
<evidence type="ECO:0000256" key="9">
    <source>
        <dbReference type="RuleBase" id="RU361150"/>
    </source>
</evidence>
<keyword evidence="6" id="KW-1015">Disulfide bond</keyword>
<dbReference type="PANTHER" id="PTHR12015:SF183">
    <property type="entry name" value="C-C MOTIF CHEMOKINE 3"/>
    <property type="match status" value="1"/>
</dbReference>
<dbReference type="Gene3D" id="2.40.50.40">
    <property type="match status" value="1"/>
</dbReference>
<organism evidence="12 13">
    <name type="scientific">Anabas testudineus</name>
    <name type="common">Climbing perch</name>
    <name type="synonym">Anthias testudineus</name>
    <dbReference type="NCBI Taxonomy" id="64144"/>
    <lineage>
        <taxon>Eukaryota</taxon>
        <taxon>Metazoa</taxon>
        <taxon>Chordata</taxon>
        <taxon>Craniata</taxon>
        <taxon>Vertebrata</taxon>
        <taxon>Euteleostomi</taxon>
        <taxon>Actinopterygii</taxon>
        <taxon>Neopterygii</taxon>
        <taxon>Teleostei</taxon>
        <taxon>Neoteleostei</taxon>
        <taxon>Acanthomorphata</taxon>
        <taxon>Anabantaria</taxon>
        <taxon>Anabantiformes</taxon>
        <taxon>Anabantoidei</taxon>
        <taxon>Anabantidae</taxon>
        <taxon>Anabas</taxon>
    </lineage>
</organism>
<dbReference type="Proteomes" id="UP000265040">
    <property type="component" value="Chromosome 6"/>
</dbReference>
<keyword evidence="13" id="KW-1185">Reference proteome</keyword>
<dbReference type="GeneTree" id="ENSGT01140000282617"/>
<reference evidence="12" key="3">
    <citation type="submission" date="2025-09" db="UniProtKB">
        <authorList>
            <consortium name="Ensembl"/>
        </authorList>
    </citation>
    <scope>IDENTIFICATION</scope>
</reference>
<keyword evidence="5" id="KW-0732">Signal</keyword>
<evidence type="ECO:0000256" key="2">
    <source>
        <dbReference type="ARBA" id="ARBA00010868"/>
    </source>
</evidence>
<dbReference type="STRING" id="64144.ENSATEP00000010500"/>